<dbReference type="Pfam" id="PF00873">
    <property type="entry name" value="ACR_tran"/>
    <property type="match status" value="1"/>
</dbReference>
<keyword evidence="1" id="KW-1133">Transmembrane helix</keyword>
<dbReference type="Proteomes" id="UP000043763">
    <property type="component" value="Unassembled WGS sequence"/>
</dbReference>
<keyword evidence="1" id="KW-0812">Transmembrane</keyword>
<feature type="transmembrane region" description="Helical" evidence="1">
    <location>
        <begin position="429"/>
        <end position="449"/>
    </location>
</feature>
<proteinExistence type="predicted"/>
<name>A0A0G4K9B7_9SPIR</name>
<feature type="transmembrane region" description="Helical" evidence="1">
    <location>
        <begin position="885"/>
        <end position="909"/>
    </location>
</feature>
<evidence type="ECO:0000313" key="3">
    <source>
        <dbReference type="Proteomes" id="UP000043763"/>
    </source>
</evidence>
<dbReference type="PANTHER" id="PTHR32063">
    <property type="match status" value="1"/>
</dbReference>
<dbReference type="PANTHER" id="PTHR32063:SF0">
    <property type="entry name" value="SWARMING MOTILITY PROTEIN SWRC"/>
    <property type="match status" value="1"/>
</dbReference>
<dbReference type="GO" id="GO:0042910">
    <property type="term" value="F:xenobiotic transmembrane transporter activity"/>
    <property type="evidence" value="ECO:0007669"/>
    <property type="project" value="TreeGrafter"/>
</dbReference>
<feature type="transmembrane region" description="Helical" evidence="1">
    <location>
        <begin position="995"/>
        <end position="1019"/>
    </location>
</feature>
<dbReference type="InterPro" id="IPR001036">
    <property type="entry name" value="Acrflvin-R"/>
</dbReference>
<dbReference type="Gene3D" id="3.30.70.1440">
    <property type="entry name" value="Multidrug efflux transporter AcrB pore domain"/>
    <property type="match status" value="1"/>
</dbReference>
<evidence type="ECO:0000313" key="2">
    <source>
        <dbReference type="EMBL" id="CRF34745.1"/>
    </source>
</evidence>
<dbReference type="Gene3D" id="1.20.1640.10">
    <property type="entry name" value="Multidrug efflux transporter AcrB transmembrane domain"/>
    <property type="match status" value="2"/>
</dbReference>
<organism evidence="2 3">
    <name type="scientific">Brachyspira suanatina</name>
    <dbReference type="NCBI Taxonomy" id="381802"/>
    <lineage>
        <taxon>Bacteria</taxon>
        <taxon>Pseudomonadati</taxon>
        <taxon>Spirochaetota</taxon>
        <taxon>Spirochaetia</taxon>
        <taxon>Brachyspirales</taxon>
        <taxon>Brachyspiraceae</taxon>
        <taxon>Brachyspira</taxon>
    </lineage>
</organism>
<feature type="transmembrane region" description="Helical" evidence="1">
    <location>
        <begin position="461"/>
        <end position="484"/>
    </location>
</feature>
<evidence type="ECO:0000256" key="1">
    <source>
        <dbReference type="SAM" id="Phobius"/>
    </source>
</evidence>
<feature type="transmembrane region" description="Helical" evidence="1">
    <location>
        <begin position="915"/>
        <end position="936"/>
    </location>
</feature>
<dbReference type="EMBL" id="CVLB01000002">
    <property type="protein sequence ID" value="CRF34745.1"/>
    <property type="molecule type" value="Genomic_DNA"/>
</dbReference>
<dbReference type="SUPFAM" id="SSF82714">
    <property type="entry name" value="Multidrug efflux transporter AcrB TolC docking domain, DN and DC subdomains"/>
    <property type="match status" value="2"/>
</dbReference>
<dbReference type="AlphaFoldDB" id="A0A0G4K9B7"/>
<gene>
    <name evidence="2" type="ORF">BRSU_2217</name>
</gene>
<feature type="transmembrane region" description="Helical" evidence="1">
    <location>
        <begin position="859"/>
        <end position="878"/>
    </location>
</feature>
<dbReference type="OrthoDB" id="366306at2"/>
<accession>A0A0G4K9B7</accession>
<sequence length="1050" mass="114597">MRNFIELVVKRPVAVFMCMIAVLILGFVSLSKLAVDFLPDMELPYITVSTEYENAGPEEVEKSVTRIVENAVATVSDINTITSTSEEGKSSVFIEFNWGTDLAVATADVREAIDGIKNSLPDDADSPTVLKFSTDMTPIMEIAFFGTDNLGALYTLIDNQILNKIEQASGVARAEIRGGLKSEMKVDLVLNRLHAYGIDINSIVSLLSSENQNLSGGDTYEGVYKYTLRTMGEFTTPEDIENTVVALKTNDTPIKLKDIGRVYQGYSDDSEIVKINGMPAISVSVNKESGGNSVNVSKAVKKQLANLNLPEGVEYEILFNSADNVNEAINGVLDTAWQGGLFAVIILMLYLWNVKTVSIIAVSIPISIIITFTLMYFMGITLNIISLSGLVLGIGMMVDNSIVVLENIFYYRNNGYGKYSSAINGTSTVALAISASTLTTIAVFLPFLFVEGQTGQLFRDLCITVTVSMIGSLFVALTIVPMLGARLVTNKKTKFLIPIENFVNDKFHSKINNLYSNLLSYSIKNKKKVFISSLSVVFVIIILGLIFIGKEGFPTSDEGQFKIEVKMPVGTKSEQTQAFITRMEGDIQDAIGEDFDRMQSRVKSGSEENSAEIRVQLRDKSEGRKLSVDEYIEITRNRLVSYPAQINISAVTTSAIGGGGRNGGTGGQEIEIELVGDDLDKSTEIANNIIKSISDIEGIREPRLTRDDSNPELKIYVNREIAAKMGINVNTIANIIKTSFAGTTATTMTPLNSDVTDIDVNVQLGEPDRLKIDDISRLMIPTTAGIVPISSVATIEKSYGPTEIERKDSTRITTIKASAYNRALSEIMQDVQENISKEVFLPSGFTINYAGDFEDMKEAFLQLIQAFILALVLVYAIMASQFESFIAPFVIALAIPFGFAGSLLALFIGRQTLSVYSGIGFIVLIGIVVNNGIVLIDYMNQLMHEKNLNGDESALESGPRRLRPVLMTTLTTILGLLPMALSGGSGNEMYQPLSIAILGGLLVSTAFTLIIVPTVYAAIRNKIPLKDYEKKDIESKNDFSDYDAINVTGK</sequence>
<keyword evidence="3" id="KW-1185">Reference proteome</keyword>
<dbReference type="InterPro" id="IPR027463">
    <property type="entry name" value="AcrB_DN_DC_subdom"/>
</dbReference>
<feature type="transmembrane region" description="Helical" evidence="1">
    <location>
        <begin position="335"/>
        <end position="352"/>
    </location>
</feature>
<feature type="transmembrane region" description="Helical" evidence="1">
    <location>
        <begin position="965"/>
        <end position="983"/>
    </location>
</feature>
<feature type="transmembrane region" description="Helical" evidence="1">
    <location>
        <begin position="529"/>
        <end position="548"/>
    </location>
</feature>
<dbReference type="SUPFAM" id="SSF82866">
    <property type="entry name" value="Multidrug efflux transporter AcrB transmembrane domain"/>
    <property type="match status" value="2"/>
</dbReference>
<dbReference type="SUPFAM" id="SSF82693">
    <property type="entry name" value="Multidrug efflux transporter AcrB pore domain, PN1, PN2, PC1 and PC2 subdomains"/>
    <property type="match status" value="2"/>
</dbReference>
<feature type="transmembrane region" description="Helical" evidence="1">
    <location>
        <begin position="359"/>
        <end position="378"/>
    </location>
</feature>
<dbReference type="PRINTS" id="PR00702">
    <property type="entry name" value="ACRIFLAVINRP"/>
</dbReference>
<dbReference type="GO" id="GO:0005886">
    <property type="term" value="C:plasma membrane"/>
    <property type="evidence" value="ECO:0007669"/>
    <property type="project" value="TreeGrafter"/>
</dbReference>
<feature type="transmembrane region" description="Helical" evidence="1">
    <location>
        <begin position="384"/>
        <end position="409"/>
    </location>
</feature>
<feature type="transmembrane region" description="Helical" evidence="1">
    <location>
        <begin position="12"/>
        <end position="30"/>
    </location>
</feature>
<keyword evidence="1" id="KW-0472">Membrane</keyword>
<dbReference type="RefSeq" id="WP_048595387.1">
    <property type="nucleotide sequence ID" value="NZ_CVLB01000002.1"/>
</dbReference>
<dbReference type="Gene3D" id="3.30.70.1320">
    <property type="entry name" value="Multidrug efflux transporter AcrB pore domain like"/>
    <property type="match status" value="1"/>
</dbReference>
<protein>
    <submittedName>
        <fullName evidence="2">Multidrug transporter</fullName>
    </submittedName>
</protein>
<dbReference type="Gene3D" id="3.30.2090.10">
    <property type="entry name" value="Multidrug efflux transporter AcrB TolC docking domain, DN and DC subdomains"/>
    <property type="match status" value="2"/>
</dbReference>
<dbReference type="Gene3D" id="3.30.70.1430">
    <property type="entry name" value="Multidrug efflux transporter AcrB pore domain"/>
    <property type="match status" value="2"/>
</dbReference>
<reference evidence="3" key="1">
    <citation type="submission" date="2015-04" db="EMBL/GenBank/DDBJ databases">
        <authorList>
            <person name="Mushtaq Mamoona"/>
        </authorList>
    </citation>
    <scope>NUCLEOTIDE SEQUENCE [LARGE SCALE GENOMIC DNA]</scope>
    <source>
        <strain evidence="3">AN4859/03</strain>
    </source>
</reference>